<name>A0A0M0JJ52_9EUKA</name>
<feature type="compositionally biased region" description="Basic and acidic residues" evidence="1">
    <location>
        <begin position="122"/>
        <end position="131"/>
    </location>
</feature>
<keyword evidence="3" id="KW-1185">Reference proteome</keyword>
<protein>
    <submittedName>
        <fullName evidence="2">Uncharacterized protein</fullName>
    </submittedName>
</protein>
<feature type="compositionally biased region" description="Basic and acidic residues" evidence="1">
    <location>
        <begin position="306"/>
        <end position="320"/>
    </location>
</feature>
<comment type="caution">
    <text evidence="2">The sequence shown here is derived from an EMBL/GenBank/DDBJ whole genome shotgun (WGS) entry which is preliminary data.</text>
</comment>
<dbReference type="EMBL" id="JWZX01002843">
    <property type="protein sequence ID" value="KOO26495.1"/>
    <property type="molecule type" value="Genomic_DNA"/>
</dbReference>
<organism evidence="2 3">
    <name type="scientific">Chrysochromulina tobinii</name>
    <dbReference type="NCBI Taxonomy" id="1460289"/>
    <lineage>
        <taxon>Eukaryota</taxon>
        <taxon>Haptista</taxon>
        <taxon>Haptophyta</taxon>
        <taxon>Prymnesiophyceae</taxon>
        <taxon>Prymnesiales</taxon>
        <taxon>Chrysochromulinaceae</taxon>
        <taxon>Chrysochromulina</taxon>
    </lineage>
</organism>
<accession>A0A0M0JJ52</accession>
<proteinExistence type="predicted"/>
<gene>
    <name evidence="2" type="ORF">Ctob_008757</name>
</gene>
<feature type="compositionally biased region" description="Low complexity" evidence="1">
    <location>
        <begin position="16"/>
        <end position="36"/>
    </location>
</feature>
<dbReference type="Proteomes" id="UP000037460">
    <property type="component" value="Unassembled WGS sequence"/>
</dbReference>
<evidence type="ECO:0000313" key="3">
    <source>
        <dbReference type="Proteomes" id="UP000037460"/>
    </source>
</evidence>
<sequence length="320" mass="33136">MSQQRRNDLTAPSPFAGGSSARGGSKSARSGSKSARNSTGKQAPGTSAAPDAPAPPDTPGTPAAPADSMAHASARPASARRASGGTPGFFGTPGSSGRPSRQSSYTGKVPLHAQTHSPSGRYHPDPQRRREIRACDITANIDYYSPWGAPDNDRKMKEASWLCSQAFIESLRVYPDPKGPKSPISLPGEEIAFSGNTNSARRTCREHVETATRRRLGIAPADADWLPDQLPKEWPDRVPEGTWRAVGNGLSLLGSGPGGSGLFGKLFKGGKVGSPASRAAAAAAVAASSQDGSVLGSARGSALGSTRRESLHDGGALFDR</sequence>
<feature type="region of interest" description="Disordered" evidence="1">
    <location>
        <begin position="288"/>
        <end position="320"/>
    </location>
</feature>
<dbReference type="AlphaFoldDB" id="A0A0M0JJ52"/>
<reference evidence="3" key="1">
    <citation type="journal article" date="2015" name="PLoS Genet.">
        <title>Genome Sequence and Transcriptome Analyses of Chrysochromulina tobin: Metabolic Tools for Enhanced Algal Fitness in the Prominent Order Prymnesiales (Haptophyceae).</title>
        <authorList>
            <person name="Hovde B.T."/>
            <person name="Deodato C.R."/>
            <person name="Hunsperger H.M."/>
            <person name="Ryken S.A."/>
            <person name="Yost W."/>
            <person name="Jha R.K."/>
            <person name="Patterson J."/>
            <person name="Monnat R.J. Jr."/>
            <person name="Barlow S.B."/>
            <person name="Starkenburg S.R."/>
            <person name="Cattolico R.A."/>
        </authorList>
    </citation>
    <scope>NUCLEOTIDE SEQUENCE</scope>
    <source>
        <strain evidence="3">CCMP291</strain>
    </source>
</reference>
<feature type="compositionally biased region" description="Low complexity" evidence="1">
    <location>
        <begin position="60"/>
        <end position="104"/>
    </location>
</feature>
<feature type="region of interest" description="Disordered" evidence="1">
    <location>
        <begin position="1"/>
        <end position="131"/>
    </location>
</feature>
<evidence type="ECO:0000256" key="1">
    <source>
        <dbReference type="SAM" id="MobiDB-lite"/>
    </source>
</evidence>
<evidence type="ECO:0000313" key="2">
    <source>
        <dbReference type="EMBL" id="KOO26495.1"/>
    </source>
</evidence>